<dbReference type="NCBIfam" id="NF005729">
    <property type="entry name" value="PRK07546.1-3"/>
    <property type="match status" value="1"/>
</dbReference>
<reference evidence="7 8" key="1">
    <citation type="submission" date="2024-06" db="EMBL/GenBank/DDBJ databases">
        <authorList>
            <person name="Tuo L."/>
        </authorList>
    </citation>
    <scope>NUCLEOTIDE SEQUENCE [LARGE SCALE GENOMIC DNA]</scope>
    <source>
        <strain evidence="7 8">ZMM04-5</strain>
    </source>
</reference>
<evidence type="ECO:0000256" key="3">
    <source>
        <dbReference type="ARBA" id="ARBA00014472"/>
    </source>
</evidence>
<keyword evidence="7" id="KW-0032">Aminotransferase</keyword>
<dbReference type="InterPro" id="IPR036038">
    <property type="entry name" value="Aminotransferase-like"/>
</dbReference>
<dbReference type="Proteomes" id="UP001556196">
    <property type="component" value="Unassembled WGS sequence"/>
</dbReference>
<dbReference type="InterPro" id="IPR018300">
    <property type="entry name" value="Aminotrans_IV_CS"/>
</dbReference>
<sequence>MPAEGTLRDGTAAGFELIETMRWEPDAGFVRLGLHLGRLLASAHALGFAADADAVAKALRQCEGARTPLRVRLALARDGEVNVATAPFVPLPAGTEWTLRIARARSDSADPLLRHKTTRRQGYEAARSEFSHEEADEVLLLNERGEACEGAITNLFIDIGEPVLATPALGCGLLPGVLRGEMIEQGLAKEAILTPADLRAARAVHVGNSLRGLIRARLA</sequence>
<dbReference type="Pfam" id="PF01063">
    <property type="entry name" value="Aminotran_4"/>
    <property type="match status" value="1"/>
</dbReference>
<dbReference type="RefSeq" id="WP_367721473.1">
    <property type="nucleotide sequence ID" value="NZ_JBFOCI010000001.1"/>
</dbReference>
<dbReference type="InterPro" id="IPR043131">
    <property type="entry name" value="BCAT-like_N"/>
</dbReference>
<dbReference type="SUPFAM" id="SSF56752">
    <property type="entry name" value="D-aminoacid aminotransferase-like PLP-dependent enzymes"/>
    <property type="match status" value="1"/>
</dbReference>
<dbReference type="Gene3D" id="3.20.10.10">
    <property type="entry name" value="D-amino Acid Aminotransferase, subunit A, domain 2"/>
    <property type="match status" value="1"/>
</dbReference>
<dbReference type="GO" id="GO:0008483">
    <property type="term" value="F:transaminase activity"/>
    <property type="evidence" value="ECO:0007669"/>
    <property type="project" value="UniProtKB-KW"/>
</dbReference>
<dbReference type="Gene3D" id="3.30.470.10">
    <property type="match status" value="1"/>
</dbReference>
<evidence type="ECO:0000256" key="5">
    <source>
        <dbReference type="RuleBase" id="RU004106"/>
    </source>
</evidence>
<dbReference type="PROSITE" id="PS00770">
    <property type="entry name" value="AA_TRANSFER_CLASS_4"/>
    <property type="match status" value="1"/>
</dbReference>
<dbReference type="NCBIfam" id="NF005731">
    <property type="entry name" value="PRK07546.1-5"/>
    <property type="match status" value="1"/>
</dbReference>
<accession>A0ABV3QTN2</accession>
<proteinExistence type="inferred from homology"/>
<keyword evidence="8" id="KW-1185">Reference proteome</keyword>
<dbReference type="InterPro" id="IPR001544">
    <property type="entry name" value="Aminotrans_IV"/>
</dbReference>
<dbReference type="EMBL" id="JBFOCI010000001">
    <property type="protein sequence ID" value="MEW9804419.1"/>
    <property type="molecule type" value="Genomic_DNA"/>
</dbReference>
<evidence type="ECO:0000256" key="4">
    <source>
        <dbReference type="ARBA" id="ARBA00022898"/>
    </source>
</evidence>
<evidence type="ECO:0000313" key="8">
    <source>
        <dbReference type="Proteomes" id="UP001556196"/>
    </source>
</evidence>
<evidence type="ECO:0000256" key="2">
    <source>
        <dbReference type="ARBA" id="ARBA00009320"/>
    </source>
</evidence>
<dbReference type="InterPro" id="IPR043132">
    <property type="entry name" value="BCAT-like_C"/>
</dbReference>
<organism evidence="7 8">
    <name type="scientific">Mesorhizobium marinum</name>
    <dbReference type="NCBI Taxonomy" id="3228790"/>
    <lineage>
        <taxon>Bacteria</taxon>
        <taxon>Pseudomonadati</taxon>
        <taxon>Pseudomonadota</taxon>
        <taxon>Alphaproteobacteria</taxon>
        <taxon>Hyphomicrobiales</taxon>
        <taxon>Phyllobacteriaceae</taxon>
        <taxon>Mesorhizobium</taxon>
    </lineage>
</organism>
<evidence type="ECO:0000256" key="1">
    <source>
        <dbReference type="ARBA" id="ARBA00001933"/>
    </source>
</evidence>
<keyword evidence="4 6" id="KW-0663">Pyridoxal phosphate</keyword>
<gene>
    <name evidence="7" type="ORF">ABUE31_00285</name>
</gene>
<comment type="caution">
    <text evidence="7">The sequence shown here is derived from an EMBL/GenBank/DDBJ whole genome shotgun (WGS) entry which is preliminary data.</text>
</comment>
<protein>
    <recommendedName>
        <fullName evidence="3">Probable branched-chain-amino-acid aminotransferase</fullName>
    </recommendedName>
</protein>
<evidence type="ECO:0000256" key="6">
    <source>
        <dbReference type="RuleBase" id="RU004516"/>
    </source>
</evidence>
<keyword evidence="7" id="KW-0808">Transferase</keyword>
<comment type="cofactor">
    <cofactor evidence="1 6">
        <name>pyridoxal 5'-phosphate</name>
        <dbReference type="ChEBI" id="CHEBI:597326"/>
    </cofactor>
</comment>
<comment type="similarity">
    <text evidence="2 5">Belongs to the class-IV pyridoxal-phosphate-dependent aminotransferase family.</text>
</comment>
<evidence type="ECO:0000313" key="7">
    <source>
        <dbReference type="EMBL" id="MEW9804419.1"/>
    </source>
</evidence>
<name>A0ABV3QTN2_9HYPH</name>